<sequence>SAQAEMKRLRVFLSYSTLDAEHFRIADIVNSLEKYPEIKKASYWQADSNANIVEFMEDTLKSTDVFVLFCSKNSVKSNAVKDEWQAAFQVRKKGLMKIVPVYEKEELVPFLLMPLLNVKYEIDNFDGFVVNLYKEILR</sequence>
<dbReference type="Gene3D" id="3.40.50.10140">
    <property type="entry name" value="Toll/interleukin-1 receptor homology (TIR) domain"/>
    <property type="match status" value="1"/>
</dbReference>
<gene>
    <name evidence="2" type="ORF">S01H1_74933</name>
</gene>
<protein>
    <recommendedName>
        <fullName evidence="1">TIR domain-containing protein</fullName>
    </recommendedName>
</protein>
<accession>X0YEY8</accession>
<dbReference type="InterPro" id="IPR035897">
    <property type="entry name" value="Toll_tir_struct_dom_sf"/>
</dbReference>
<reference evidence="2" key="1">
    <citation type="journal article" date="2014" name="Front. Microbiol.">
        <title>High frequency of phylogenetically diverse reductive dehalogenase-homologous genes in deep subseafloor sedimentary metagenomes.</title>
        <authorList>
            <person name="Kawai M."/>
            <person name="Futagami T."/>
            <person name="Toyoda A."/>
            <person name="Takaki Y."/>
            <person name="Nishi S."/>
            <person name="Hori S."/>
            <person name="Arai W."/>
            <person name="Tsubouchi T."/>
            <person name="Morono Y."/>
            <person name="Uchiyama I."/>
            <person name="Ito T."/>
            <person name="Fujiyama A."/>
            <person name="Inagaki F."/>
            <person name="Takami H."/>
        </authorList>
    </citation>
    <scope>NUCLEOTIDE SEQUENCE</scope>
    <source>
        <strain evidence="2">Expedition CK06-06</strain>
    </source>
</reference>
<organism evidence="2">
    <name type="scientific">marine sediment metagenome</name>
    <dbReference type="NCBI Taxonomy" id="412755"/>
    <lineage>
        <taxon>unclassified sequences</taxon>
        <taxon>metagenomes</taxon>
        <taxon>ecological metagenomes</taxon>
    </lineage>
</organism>
<dbReference type="Pfam" id="PF13676">
    <property type="entry name" value="TIR_2"/>
    <property type="match status" value="1"/>
</dbReference>
<dbReference type="AlphaFoldDB" id="X0YEY8"/>
<comment type="caution">
    <text evidence="2">The sequence shown here is derived from an EMBL/GenBank/DDBJ whole genome shotgun (WGS) entry which is preliminary data.</text>
</comment>
<name>X0YEY8_9ZZZZ</name>
<feature type="domain" description="TIR" evidence="1">
    <location>
        <begin position="11"/>
        <end position="109"/>
    </location>
</feature>
<dbReference type="GO" id="GO:0007165">
    <property type="term" value="P:signal transduction"/>
    <property type="evidence" value="ECO:0007669"/>
    <property type="project" value="InterPro"/>
</dbReference>
<feature type="non-terminal residue" evidence="2">
    <location>
        <position position="1"/>
    </location>
</feature>
<dbReference type="InterPro" id="IPR000157">
    <property type="entry name" value="TIR_dom"/>
</dbReference>
<evidence type="ECO:0000313" key="2">
    <source>
        <dbReference type="EMBL" id="GAG45817.1"/>
    </source>
</evidence>
<proteinExistence type="predicted"/>
<dbReference type="EMBL" id="BARS01050163">
    <property type="protein sequence ID" value="GAG45817.1"/>
    <property type="molecule type" value="Genomic_DNA"/>
</dbReference>
<dbReference type="SUPFAM" id="SSF52200">
    <property type="entry name" value="Toll/Interleukin receptor TIR domain"/>
    <property type="match status" value="1"/>
</dbReference>
<evidence type="ECO:0000259" key="1">
    <source>
        <dbReference type="Pfam" id="PF13676"/>
    </source>
</evidence>